<evidence type="ECO:0000313" key="1">
    <source>
        <dbReference type="EMBL" id="KAI5678589.1"/>
    </source>
</evidence>
<reference evidence="2" key="1">
    <citation type="journal article" date="2023" name="Nat. Plants">
        <title>Single-cell RNA sequencing provides a high-resolution roadmap for understanding the multicellular compartmentation of specialized metabolism.</title>
        <authorList>
            <person name="Sun S."/>
            <person name="Shen X."/>
            <person name="Li Y."/>
            <person name="Li Y."/>
            <person name="Wang S."/>
            <person name="Li R."/>
            <person name="Zhang H."/>
            <person name="Shen G."/>
            <person name="Guo B."/>
            <person name="Wei J."/>
            <person name="Xu J."/>
            <person name="St-Pierre B."/>
            <person name="Chen S."/>
            <person name="Sun C."/>
        </authorList>
    </citation>
    <scope>NUCLEOTIDE SEQUENCE [LARGE SCALE GENOMIC DNA]</scope>
</reference>
<gene>
    <name evidence="1" type="ORF">M9H77_09539</name>
</gene>
<sequence>MNKSKESLLINSFGSNSEENYEENRGCNKCLRAFFHNLKELCNEIKDFAKKAVEMGKSDRRKPVFAIKMGLALSLISLLLFWEEKYNNVGQYAIWAILTVIVMFEFSIGATLIKGFNRGFGTFCAAMLAFFFAELSLLAGPRFEKVVIIFSFFITASFASYLRLYPTMAPYDYGYRVFVLTYCILMVAGNRSRNYILAILTRLVLIAFGALTCFIINISIYPIWSGEDLHRLVVKNFKDLSIALEGCVKEYLKGVDYQRIPSKIFTYQEASDDVPLYKGYRSVLESATREKTLLGFAIWEPPHGRYRMLNYPWTNFIRLSGALRHCAFMVMALHGCIMSEIQAPIEKRQVFHDHLQRVGTEGAKVLQEIASKLEKMEKLSNDDILKEVHEAAEKLQKLIDQRSYLLVNSESWEIEKQQKMPKEIEDLESTFFSQNSFDDLKMGFKSYSETIINMPRGTLRKEIPWPSPLPIDGEDGMIIKEDEIKTFESASSLSLATFASLLIEFVARLQNVVHTFQELSQKAQFT</sequence>
<name>A0ACC0C0W3_CATRO</name>
<comment type="caution">
    <text evidence="1">The sequence shown here is derived from an EMBL/GenBank/DDBJ whole genome shotgun (WGS) entry which is preliminary data.</text>
</comment>
<protein>
    <submittedName>
        <fullName evidence="1">Uncharacterized protein</fullName>
    </submittedName>
</protein>
<keyword evidence="2" id="KW-1185">Reference proteome</keyword>
<organism evidence="1 2">
    <name type="scientific">Catharanthus roseus</name>
    <name type="common">Madagascar periwinkle</name>
    <name type="synonym">Vinca rosea</name>
    <dbReference type="NCBI Taxonomy" id="4058"/>
    <lineage>
        <taxon>Eukaryota</taxon>
        <taxon>Viridiplantae</taxon>
        <taxon>Streptophyta</taxon>
        <taxon>Embryophyta</taxon>
        <taxon>Tracheophyta</taxon>
        <taxon>Spermatophyta</taxon>
        <taxon>Magnoliopsida</taxon>
        <taxon>eudicotyledons</taxon>
        <taxon>Gunneridae</taxon>
        <taxon>Pentapetalae</taxon>
        <taxon>asterids</taxon>
        <taxon>lamiids</taxon>
        <taxon>Gentianales</taxon>
        <taxon>Apocynaceae</taxon>
        <taxon>Rauvolfioideae</taxon>
        <taxon>Vinceae</taxon>
        <taxon>Catharanthinae</taxon>
        <taxon>Catharanthus</taxon>
    </lineage>
</organism>
<evidence type="ECO:0000313" key="2">
    <source>
        <dbReference type="Proteomes" id="UP001060085"/>
    </source>
</evidence>
<accession>A0ACC0C0W3</accession>
<dbReference type="Proteomes" id="UP001060085">
    <property type="component" value="Linkage Group LG02"/>
</dbReference>
<dbReference type="EMBL" id="CM044702">
    <property type="protein sequence ID" value="KAI5678589.1"/>
    <property type="molecule type" value="Genomic_DNA"/>
</dbReference>
<proteinExistence type="predicted"/>